<evidence type="ECO:0000313" key="1">
    <source>
        <dbReference type="EMBL" id="MBA8802955.1"/>
    </source>
</evidence>
<keyword evidence="2" id="KW-1185">Reference proteome</keyword>
<proteinExistence type="predicted"/>
<sequence length="32" mass="3334">MAGSIDCIERWAAATYASSFDLEGPSEVSVLG</sequence>
<gene>
    <name evidence="1" type="ORF">FB382_001246</name>
</gene>
<dbReference type="Proteomes" id="UP000580910">
    <property type="component" value="Unassembled WGS sequence"/>
</dbReference>
<organism evidence="1 2">
    <name type="scientific">Nocardioides ginsengisegetis</name>
    <dbReference type="NCBI Taxonomy" id="661491"/>
    <lineage>
        <taxon>Bacteria</taxon>
        <taxon>Bacillati</taxon>
        <taxon>Actinomycetota</taxon>
        <taxon>Actinomycetes</taxon>
        <taxon>Propionibacteriales</taxon>
        <taxon>Nocardioidaceae</taxon>
        <taxon>Nocardioides</taxon>
    </lineage>
</organism>
<protein>
    <submittedName>
        <fullName evidence="1">Uncharacterized protein</fullName>
    </submittedName>
</protein>
<dbReference type="AlphaFoldDB" id="A0A7W3IYI2"/>
<accession>A0A7W3IYI2</accession>
<dbReference type="EMBL" id="JACGXA010000001">
    <property type="protein sequence ID" value="MBA8802955.1"/>
    <property type="molecule type" value="Genomic_DNA"/>
</dbReference>
<evidence type="ECO:0000313" key="2">
    <source>
        <dbReference type="Proteomes" id="UP000580910"/>
    </source>
</evidence>
<reference evidence="1 2" key="1">
    <citation type="submission" date="2020-07" db="EMBL/GenBank/DDBJ databases">
        <title>Sequencing the genomes of 1000 actinobacteria strains.</title>
        <authorList>
            <person name="Klenk H.-P."/>
        </authorList>
    </citation>
    <scope>NUCLEOTIDE SEQUENCE [LARGE SCALE GENOMIC DNA]</scope>
    <source>
        <strain evidence="1 2">DSM 21349</strain>
    </source>
</reference>
<comment type="caution">
    <text evidence="1">The sequence shown here is derived from an EMBL/GenBank/DDBJ whole genome shotgun (WGS) entry which is preliminary data.</text>
</comment>
<name>A0A7W3IYI2_9ACTN</name>